<evidence type="ECO:0000313" key="3">
    <source>
        <dbReference type="EMBL" id="MET3613262.1"/>
    </source>
</evidence>
<dbReference type="RefSeq" id="WP_354555743.1">
    <property type="nucleotide sequence ID" value="NZ_JBEPMB010000001.1"/>
</dbReference>
<evidence type="ECO:0000259" key="2">
    <source>
        <dbReference type="Pfam" id="PF04480"/>
    </source>
</evidence>
<dbReference type="Proteomes" id="UP001549047">
    <property type="component" value="Unassembled WGS sequence"/>
</dbReference>
<keyword evidence="4" id="KW-1185">Reference proteome</keyword>
<proteinExistence type="predicted"/>
<dbReference type="InterPro" id="IPR007569">
    <property type="entry name" value="DUF559"/>
</dbReference>
<dbReference type="EMBL" id="JBEPMB010000001">
    <property type="protein sequence ID" value="MET3613262.1"/>
    <property type="molecule type" value="Genomic_DNA"/>
</dbReference>
<dbReference type="Pfam" id="PF04480">
    <property type="entry name" value="DUF559"/>
    <property type="match status" value="1"/>
</dbReference>
<dbReference type="Gene3D" id="3.40.960.10">
    <property type="entry name" value="VSR Endonuclease"/>
    <property type="match status" value="1"/>
</dbReference>
<accession>A0ABV2IXN9</accession>
<keyword evidence="3" id="KW-0378">Hydrolase</keyword>
<evidence type="ECO:0000313" key="4">
    <source>
        <dbReference type="Proteomes" id="UP001549047"/>
    </source>
</evidence>
<feature type="domain" description="DUF559" evidence="2">
    <location>
        <begin position="10"/>
        <end position="114"/>
    </location>
</feature>
<reference evidence="3 4" key="1">
    <citation type="submission" date="2024-06" db="EMBL/GenBank/DDBJ databases">
        <title>Genomic Encyclopedia of Type Strains, Phase IV (KMG-IV): sequencing the most valuable type-strain genomes for metagenomic binning, comparative biology and taxonomic classification.</title>
        <authorList>
            <person name="Goeker M."/>
        </authorList>
    </citation>
    <scope>NUCLEOTIDE SEQUENCE [LARGE SCALE GENOMIC DNA]</scope>
    <source>
        <strain evidence="3 4">DSM 29780</strain>
    </source>
</reference>
<dbReference type="PANTHER" id="PTHR38590:SF1">
    <property type="entry name" value="BLL0828 PROTEIN"/>
    <property type="match status" value="1"/>
</dbReference>
<comment type="caution">
    <text evidence="3">The sequence shown here is derived from an EMBL/GenBank/DDBJ whole genome shotgun (WGS) entry which is preliminary data.</text>
</comment>
<name>A0ABV2IXN9_9HYPH</name>
<dbReference type="CDD" id="cd01038">
    <property type="entry name" value="Endonuclease_DUF559"/>
    <property type="match status" value="1"/>
</dbReference>
<organism evidence="3 4">
    <name type="scientific">Rhizobium aquaticum</name>
    <dbReference type="NCBI Taxonomy" id="1549636"/>
    <lineage>
        <taxon>Bacteria</taxon>
        <taxon>Pseudomonadati</taxon>
        <taxon>Pseudomonadota</taxon>
        <taxon>Alphaproteobacteria</taxon>
        <taxon>Hyphomicrobiales</taxon>
        <taxon>Rhizobiaceae</taxon>
        <taxon>Rhizobium/Agrobacterium group</taxon>
        <taxon>Rhizobium</taxon>
    </lineage>
</organism>
<evidence type="ECO:0000256" key="1">
    <source>
        <dbReference type="SAM" id="MobiDB-lite"/>
    </source>
</evidence>
<dbReference type="SUPFAM" id="SSF52980">
    <property type="entry name" value="Restriction endonuclease-like"/>
    <property type="match status" value="1"/>
</dbReference>
<dbReference type="PANTHER" id="PTHR38590">
    <property type="entry name" value="BLL0828 PROTEIN"/>
    <property type="match status" value="1"/>
</dbReference>
<sequence length="118" mass="13746">MPHHEPPERHRRHARSMRKEGTRGEAILWSQLKDRRIGGIKFRRQVPLKGYIIDFISFEARLIVEVDGSQHAESAADRIRDEAFAADGFVTLRFWNDEVEQSLDLVVRKILMALDKPI</sequence>
<feature type="region of interest" description="Disordered" evidence="1">
    <location>
        <begin position="1"/>
        <end position="21"/>
    </location>
</feature>
<protein>
    <submittedName>
        <fullName evidence="3">Very-short-patch-repair endonuclease</fullName>
    </submittedName>
</protein>
<keyword evidence="3" id="KW-0255">Endonuclease</keyword>
<dbReference type="InterPro" id="IPR011335">
    <property type="entry name" value="Restrct_endonuc-II-like"/>
</dbReference>
<dbReference type="InterPro" id="IPR047216">
    <property type="entry name" value="Endonuclease_DUF559_bact"/>
</dbReference>
<dbReference type="GO" id="GO:0004519">
    <property type="term" value="F:endonuclease activity"/>
    <property type="evidence" value="ECO:0007669"/>
    <property type="project" value="UniProtKB-KW"/>
</dbReference>
<gene>
    <name evidence="3" type="ORF">ABID16_001567</name>
</gene>
<keyword evidence="3" id="KW-0540">Nuclease</keyword>